<keyword evidence="2" id="KW-1185">Reference proteome</keyword>
<dbReference type="EMBL" id="CP111028">
    <property type="protein sequence ID" value="WAR30225.1"/>
    <property type="molecule type" value="Genomic_DNA"/>
</dbReference>
<evidence type="ECO:0000313" key="1">
    <source>
        <dbReference type="EMBL" id="WAR30225.1"/>
    </source>
</evidence>
<accession>A0ABY7G7Z7</accession>
<dbReference type="PANTHER" id="PTHR24024:SF18">
    <property type="entry name" value="SHORT-CHAIN COLLAGEN C4-LIKE"/>
    <property type="match status" value="1"/>
</dbReference>
<gene>
    <name evidence="1" type="ORF">MAR_032767</name>
</gene>
<dbReference type="Proteomes" id="UP001164746">
    <property type="component" value="Chromosome 17"/>
</dbReference>
<reference evidence="1" key="1">
    <citation type="submission" date="2022-11" db="EMBL/GenBank/DDBJ databases">
        <title>Centuries of genome instability and evolution in soft-shell clam transmissible cancer (bioRxiv).</title>
        <authorList>
            <person name="Hart S.F.M."/>
            <person name="Yonemitsu M.A."/>
            <person name="Giersch R.M."/>
            <person name="Beal B.F."/>
            <person name="Arriagada G."/>
            <person name="Davis B.W."/>
            <person name="Ostrander E.A."/>
            <person name="Goff S.P."/>
            <person name="Metzger M.J."/>
        </authorList>
    </citation>
    <scope>NUCLEOTIDE SEQUENCE</scope>
    <source>
        <strain evidence="1">MELC-2E11</strain>
        <tissue evidence="1">Siphon/mantle</tissue>
    </source>
</reference>
<protein>
    <recommendedName>
        <fullName evidence="3">Short-chain collagen C4-like</fullName>
    </recommendedName>
</protein>
<evidence type="ECO:0008006" key="3">
    <source>
        <dbReference type="Google" id="ProtNLM"/>
    </source>
</evidence>
<name>A0ABY7G7Z7_MYAAR</name>
<proteinExistence type="predicted"/>
<feature type="non-terminal residue" evidence="1">
    <location>
        <position position="413"/>
    </location>
</feature>
<organism evidence="1 2">
    <name type="scientific">Mya arenaria</name>
    <name type="common">Soft-shell clam</name>
    <dbReference type="NCBI Taxonomy" id="6604"/>
    <lineage>
        <taxon>Eukaryota</taxon>
        <taxon>Metazoa</taxon>
        <taxon>Spiralia</taxon>
        <taxon>Lophotrochozoa</taxon>
        <taxon>Mollusca</taxon>
        <taxon>Bivalvia</taxon>
        <taxon>Autobranchia</taxon>
        <taxon>Heteroconchia</taxon>
        <taxon>Euheterodonta</taxon>
        <taxon>Imparidentia</taxon>
        <taxon>Neoheterodontei</taxon>
        <taxon>Myida</taxon>
        <taxon>Myoidea</taxon>
        <taxon>Myidae</taxon>
        <taxon>Mya</taxon>
    </lineage>
</organism>
<dbReference type="InterPro" id="IPR051077">
    <property type="entry name" value="Ca-dependent_lectin"/>
</dbReference>
<dbReference type="PANTHER" id="PTHR24024">
    <property type="entry name" value="PULMONARY SURFACTANT-ASSOCIATED PROTEIN A"/>
    <property type="match status" value="1"/>
</dbReference>
<sequence>YTAGNSYDQGGAAEYLCLTSEPIWDVYDHSSQDYSAKFESADYEDKNGKLMYLVESICGSLRCPPYVNYRAVYVRWGRTTCPANGTDLVYTGYTAGNLYSQNGAADYLCLTSEPIWGVYDDTLHTYSARIYGTEYEFGGEGYSDGGAQFFGKNIQNHDAPCAVCITSRRATVMIPGRNQCYPGWTKEYSGYLVSGLSGTQGHASSSNYACLDAEAEYENSDIEDKNGKLMYLVEAVCGSLPCPPYVNYRYTAGNSYNQGGAAEYLCRTSEPIWSVYDDTAQRYSSKVYGTEYEFELYTNGGAQFFGKNLFNHDAPCAVCHTSRRTTIMIPGRNQCYPGWTKEYSGYLVSTLSGYSGYSSPSNYACLDSDAEFESADYEDKDGKLMYLVESICGSLRCPPYVNYRELTCVVCSK</sequence>
<evidence type="ECO:0000313" key="2">
    <source>
        <dbReference type="Proteomes" id="UP001164746"/>
    </source>
</evidence>